<evidence type="ECO:0000313" key="1">
    <source>
        <dbReference type="EMBL" id="KAF3456984.1"/>
    </source>
</evidence>
<protein>
    <submittedName>
        <fullName evidence="1">Uncharacterized protein</fullName>
    </submittedName>
</protein>
<dbReference type="Proteomes" id="UP000796880">
    <property type="component" value="Unassembled WGS sequence"/>
</dbReference>
<comment type="caution">
    <text evidence="1">The sequence shown here is derived from an EMBL/GenBank/DDBJ whole genome shotgun (WGS) entry which is preliminary data.</text>
</comment>
<sequence length="160" mass="17981">MPVAPLAMIQMLNACHVLQRHACRITRSRDFSMEKRHRQLPGVQSHIVWVVEERFNRIEGSLILIEAFSERLAKGFVGTPKLSVLRKLRTISVEKDQESPVEARLTGTKVGVTWYRACTKWNVADEDAGPLRGWIWTYLLGAEASGYRVHPTSLGGGGKV</sequence>
<dbReference type="AlphaFoldDB" id="A0A8K0HRB9"/>
<evidence type="ECO:0000313" key="2">
    <source>
        <dbReference type="Proteomes" id="UP000796880"/>
    </source>
</evidence>
<reference evidence="1" key="1">
    <citation type="submission" date="2020-03" db="EMBL/GenBank/DDBJ databases">
        <title>A high-quality chromosome-level genome assembly of a woody plant with both climbing and erect habits, Rhamnella rubrinervis.</title>
        <authorList>
            <person name="Lu Z."/>
            <person name="Yang Y."/>
            <person name="Zhu X."/>
            <person name="Sun Y."/>
        </authorList>
    </citation>
    <scope>NUCLEOTIDE SEQUENCE</scope>
    <source>
        <strain evidence="1">BYM</strain>
        <tissue evidence="1">Leaf</tissue>
    </source>
</reference>
<accession>A0A8K0HRB9</accession>
<dbReference type="EMBL" id="VOIH02000001">
    <property type="protein sequence ID" value="KAF3456984.1"/>
    <property type="molecule type" value="Genomic_DNA"/>
</dbReference>
<proteinExistence type="predicted"/>
<organism evidence="1 2">
    <name type="scientific">Rhamnella rubrinervis</name>
    <dbReference type="NCBI Taxonomy" id="2594499"/>
    <lineage>
        <taxon>Eukaryota</taxon>
        <taxon>Viridiplantae</taxon>
        <taxon>Streptophyta</taxon>
        <taxon>Embryophyta</taxon>
        <taxon>Tracheophyta</taxon>
        <taxon>Spermatophyta</taxon>
        <taxon>Magnoliopsida</taxon>
        <taxon>eudicotyledons</taxon>
        <taxon>Gunneridae</taxon>
        <taxon>Pentapetalae</taxon>
        <taxon>rosids</taxon>
        <taxon>fabids</taxon>
        <taxon>Rosales</taxon>
        <taxon>Rhamnaceae</taxon>
        <taxon>rhamnoid group</taxon>
        <taxon>Rhamneae</taxon>
        <taxon>Rhamnella</taxon>
    </lineage>
</organism>
<name>A0A8K0HRB9_9ROSA</name>
<gene>
    <name evidence="1" type="ORF">FNV43_RR01641</name>
</gene>
<keyword evidence="2" id="KW-1185">Reference proteome</keyword>